<evidence type="ECO:0000313" key="2">
    <source>
        <dbReference type="Proteomes" id="UP000887540"/>
    </source>
</evidence>
<keyword evidence="1" id="KW-0812">Transmembrane</keyword>
<sequence>MITLISAIDRMISVFLPTKYIQLSVRYAYLLVFCSFICVIPTFVISAITSSYFNVEYNVPKICNLQNGVTVEMFQVLRGIRIVATITGAVMYLPISIKVYRVYNQIWSSVQYKLKTKEKASVYDINGGINHC</sequence>
<dbReference type="WBParaSite" id="ACRNAN_scaffold8955.g16103.t1">
    <property type="protein sequence ID" value="ACRNAN_scaffold8955.g16103.t1"/>
    <property type="gene ID" value="ACRNAN_scaffold8955.g16103"/>
</dbReference>
<dbReference type="Proteomes" id="UP000887540">
    <property type="component" value="Unplaced"/>
</dbReference>
<proteinExistence type="predicted"/>
<name>A0A914EK80_9BILA</name>
<keyword evidence="2" id="KW-1185">Reference proteome</keyword>
<evidence type="ECO:0000313" key="3">
    <source>
        <dbReference type="WBParaSite" id="ACRNAN_scaffold8955.g16103.t1"/>
    </source>
</evidence>
<dbReference type="AlphaFoldDB" id="A0A914EK80"/>
<accession>A0A914EK80</accession>
<feature type="transmembrane region" description="Helical" evidence="1">
    <location>
        <begin position="73"/>
        <end position="95"/>
    </location>
</feature>
<organism evidence="2 3">
    <name type="scientific">Acrobeloides nanus</name>
    <dbReference type="NCBI Taxonomy" id="290746"/>
    <lineage>
        <taxon>Eukaryota</taxon>
        <taxon>Metazoa</taxon>
        <taxon>Ecdysozoa</taxon>
        <taxon>Nematoda</taxon>
        <taxon>Chromadorea</taxon>
        <taxon>Rhabditida</taxon>
        <taxon>Tylenchina</taxon>
        <taxon>Cephalobomorpha</taxon>
        <taxon>Cephaloboidea</taxon>
        <taxon>Cephalobidae</taxon>
        <taxon>Acrobeloides</taxon>
    </lineage>
</organism>
<feature type="transmembrane region" description="Helical" evidence="1">
    <location>
        <begin position="27"/>
        <end position="53"/>
    </location>
</feature>
<protein>
    <submittedName>
        <fullName evidence="3">G-protein coupled receptors family 1 profile domain-containing protein</fullName>
    </submittedName>
</protein>
<keyword evidence="1" id="KW-0472">Membrane</keyword>
<dbReference type="InterPro" id="IPR019424">
    <property type="entry name" value="7TM_GPCR_Srsx"/>
</dbReference>
<reference evidence="3" key="1">
    <citation type="submission" date="2022-11" db="UniProtKB">
        <authorList>
            <consortium name="WormBaseParasite"/>
        </authorList>
    </citation>
    <scope>IDENTIFICATION</scope>
</reference>
<evidence type="ECO:0000256" key="1">
    <source>
        <dbReference type="SAM" id="Phobius"/>
    </source>
</evidence>
<keyword evidence="1" id="KW-1133">Transmembrane helix</keyword>
<dbReference type="Pfam" id="PF10320">
    <property type="entry name" value="7TM_GPCR_Srsx"/>
    <property type="match status" value="1"/>
</dbReference>